<keyword evidence="5" id="KW-0966">Cell projection</keyword>
<proteinExistence type="inferred from homology"/>
<dbReference type="Gene3D" id="1.20.1330.10">
    <property type="entry name" value="f41 fragment of flagellin, N-terminal domain"/>
    <property type="match status" value="1"/>
</dbReference>
<dbReference type="Pfam" id="PF00669">
    <property type="entry name" value="Flagellin_N"/>
    <property type="match status" value="1"/>
</dbReference>
<evidence type="ECO:0000256" key="1">
    <source>
        <dbReference type="ARBA" id="ARBA00004365"/>
    </source>
</evidence>
<dbReference type="RefSeq" id="WP_064808129.1">
    <property type="nucleotide sequence ID" value="NZ_CP016023.1"/>
</dbReference>
<dbReference type="InterPro" id="IPR001029">
    <property type="entry name" value="Flagellin_N"/>
</dbReference>
<dbReference type="STRING" id="190721.ACS15_5132"/>
<sequence>MRVSTAQFFAASTASMQNTQSNLMTLQQQIASGIALTSAGDNPSAFGQMSQLQQTQDANDQYQANRDATDARLTNVSSALTNLATTLQQGKQSLVSANTSLMTDSQRIGVLAQVKQQYQQLLATANQRDASGVALFGGANGTTDPFVNSGGTVQYVGSGQPPTVQVSQNVSMPNSVSGDSVFVRIANTDPANPSANQSIFKTYENLITALSTPINPATQATDVANLQKAVQTAQGNLDNAYQVALQAQVTVGTQQAQITTLNSSGSSYGEQLKEQISKLQSVDYTTAISQFAQQQVSLQAAQKTFTAMQGMSLFQYFNP</sequence>
<comment type="similarity">
    <text evidence="3">Belongs to the bacterial flagellin family.</text>
</comment>
<dbReference type="InterPro" id="IPR013384">
    <property type="entry name" value="Flagell_FlgL"/>
</dbReference>
<dbReference type="PANTHER" id="PTHR42792:SF1">
    <property type="entry name" value="FLAGELLAR HOOK-ASSOCIATED PROTEIN 3"/>
    <property type="match status" value="1"/>
</dbReference>
<evidence type="ECO:0000256" key="4">
    <source>
        <dbReference type="ARBA" id="ARBA00023143"/>
    </source>
</evidence>
<dbReference type="AlphaFoldDB" id="A0A192A5C9"/>
<name>A0A192A5C9_9RALS</name>
<dbReference type="GeneID" id="61529046"/>
<protein>
    <submittedName>
        <fullName evidence="5">Flagellar hook-associated protein 3</fullName>
    </submittedName>
</protein>
<evidence type="ECO:0000313" key="5">
    <source>
        <dbReference type="EMBL" id="ANJ75497.1"/>
    </source>
</evidence>
<dbReference type="GO" id="GO:0009424">
    <property type="term" value="C:bacterial-type flagellum hook"/>
    <property type="evidence" value="ECO:0007669"/>
    <property type="project" value="InterPro"/>
</dbReference>
<reference evidence="6" key="1">
    <citation type="submission" date="2016-06" db="EMBL/GenBank/DDBJ databases">
        <authorList>
            <person name="Xu Y."/>
            <person name="Nagy A."/>
            <person name="Yan X."/>
            <person name="Kim S.W."/>
            <person name="Haley B."/>
            <person name="Liu N.T."/>
            <person name="Nou X."/>
        </authorList>
    </citation>
    <scope>NUCLEOTIDE SEQUENCE [LARGE SCALE GENOMIC DNA]</scope>
    <source>
        <strain evidence="6">ATCC 49129</strain>
    </source>
</reference>
<dbReference type="InterPro" id="IPR001492">
    <property type="entry name" value="Flagellin"/>
</dbReference>
<keyword evidence="4" id="KW-0975">Bacterial flagellum</keyword>
<dbReference type="GO" id="GO:0071973">
    <property type="term" value="P:bacterial-type flagellum-dependent cell motility"/>
    <property type="evidence" value="ECO:0007669"/>
    <property type="project" value="InterPro"/>
</dbReference>
<evidence type="ECO:0000313" key="6">
    <source>
        <dbReference type="Proteomes" id="UP000078572"/>
    </source>
</evidence>
<dbReference type="GO" id="GO:0005198">
    <property type="term" value="F:structural molecule activity"/>
    <property type="evidence" value="ECO:0007669"/>
    <property type="project" value="InterPro"/>
</dbReference>
<gene>
    <name evidence="5" type="ORF">A9Y76_23675</name>
</gene>
<keyword evidence="5" id="KW-0282">Flagellum</keyword>
<evidence type="ECO:0000256" key="2">
    <source>
        <dbReference type="ARBA" id="ARBA00004613"/>
    </source>
</evidence>
<evidence type="ECO:0000256" key="3">
    <source>
        <dbReference type="ARBA" id="ARBA00005709"/>
    </source>
</evidence>
<dbReference type="Proteomes" id="UP000078572">
    <property type="component" value="Chromosome 2"/>
</dbReference>
<dbReference type="GO" id="GO:0005576">
    <property type="term" value="C:extracellular region"/>
    <property type="evidence" value="ECO:0007669"/>
    <property type="project" value="UniProtKB-SubCell"/>
</dbReference>
<dbReference type="NCBIfam" id="TIGR02550">
    <property type="entry name" value="flagell_flgL"/>
    <property type="match status" value="1"/>
</dbReference>
<dbReference type="PANTHER" id="PTHR42792">
    <property type="entry name" value="FLAGELLIN"/>
    <property type="match status" value="1"/>
</dbReference>
<accession>A0A192A5C9</accession>
<dbReference type="EMBL" id="CP016023">
    <property type="protein sequence ID" value="ANJ75497.1"/>
    <property type="molecule type" value="Genomic_DNA"/>
</dbReference>
<organism evidence="5 6">
    <name type="scientific">Ralstonia insidiosa</name>
    <dbReference type="NCBI Taxonomy" id="190721"/>
    <lineage>
        <taxon>Bacteria</taxon>
        <taxon>Pseudomonadati</taxon>
        <taxon>Pseudomonadota</taxon>
        <taxon>Betaproteobacteria</taxon>
        <taxon>Burkholderiales</taxon>
        <taxon>Burkholderiaceae</taxon>
        <taxon>Ralstonia</taxon>
    </lineage>
</organism>
<keyword evidence="5" id="KW-0969">Cilium</keyword>
<comment type="subcellular location">
    <subcellularLocation>
        <location evidence="1">Bacterial flagellum</location>
    </subcellularLocation>
    <subcellularLocation>
        <location evidence="2">Secreted</location>
    </subcellularLocation>
</comment>
<dbReference type="SUPFAM" id="SSF64518">
    <property type="entry name" value="Phase 1 flagellin"/>
    <property type="match status" value="1"/>
</dbReference>
<dbReference type="OrthoDB" id="9768249at2"/>
<keyword evidence="6" id="KW-1185">Reference proteome</keyword>